<dbReference type="EC" id="1.3.1.6" evidence="4"/>
<keyword evidence="3 4" id="KW-0560">Oxidoreductase</keyword>
<reference evidence="6 7" key="1">
    <citation type="journal article" date="2024" name="IMA Fungus">
        <title>IMA Genome - F19 : A genome assembly and annotation guide to empower mycologists, including annotated draft genome sequences of Ceratocystis pirilliformis, Diaporthe australafricana, Fusarium ophioides, Paecilomyces lecythidis, and Sporothrix stenoceras.</title>
        <authorList>
            <person name="Aylward J."/>
            <person name="Wilson A.M."/>
            <person name="Visagie C.M."/>
            <person name="Spraker J."/>
            <person name="Barnes I."/>
            <person name="Buitendag C."/>
            <person name="Ceriani C."/>
            <person name="Del Mar Angel L."/>
            <person name="du Plessis D."/>
            <person name="Fuchs T."/>
            <person name="Gasser K."/>
            <person name="Kramer D."/>
            <person name="Li W."/>
            <person name="Munsamy K."/>
            <person name="Piso A."/>
            <person name="Price J.L."/>
            <person name="Sonnekus B."/>
            <person name="Thomas C."/>
            <person name="van der Nest A."/>
            <person name="van Dijk A."/>
            <person name="van Heerden A."/>
            <person name="van Vuuren N."/>
            <person name="Yilmaz N."/>
            <person name="Duong T.A."/>
            <person name="van der Merwe N.A."/>
            <person name="Wingfield M.J."/>
            <person name="Wingfield B.D."/>
        </authorList>
    </citation>
    <scope>NUCLEOTIDE SEQUENCE [LARGE SCALE GENOMIC DNA]</scope>
    <source>
        <strain evidence="6 7">CMW 5346</strain>
    </source>
</reference>
<comment type="catalytic activity">
    <reaction evidence="4">
        <text>succinate + NAD(+) = fumarate + NADH + H(+)</text>
        <dbReference type="Rhea" id="RHEA:18281"/>
        <dbReference type="ChEBI" id="CHEBI:15378"/>
        <dbReference type="ChEBI" id="CHEBI:29806"/>
        <dbReference type="ChEBI" id="CHEBI:30031"/>
        <dbReference type="ChEBI" id="CHEBI:57540"/>
        <dbReference type="ChEBI" id="CHEBI:57945"/>
        <dbReference type="EC" id="1.3.1.6"/>
    </reaction>
</comment>
<proteinExistence type="inferred from homology"/>
<dbReference type="InterPro" id="IPR036188">
    <property type="entry name" value="FAD/NAD-bd_sf"/>
</dbReference>
<dbReference type="Gene3D" id="3.50.50.60">
    <property type="entry name" value="FAD/NAD(P)-binding domain"/>
    <property type="match status" value="1"/>
</dbReference>
<keyword evidence="7" id="KW-1185">Reference proteome</keyword>
<dbReference type="SUPFAM" id="SSF56425">
    <property type="entry name" value="Succinate dehydrogenase/fumarate reductase flavoprotein, catalytic domain"/>
    <property type="match status" value="1"/>
</dbReference>
<comment type="cofactor">
    <cofactor evidence="4">
        <name>FAD</name>
        <dbReference type="ChEBI" id="CHEBI:57692"/>
    </cofactor>
    <text evidence="4">Binds 1 FAD per monomer.</text>
</comment>
<dbReference type="Pfam" id="PF00890">
    <property type="entry name" value="FAD_binding_2"/>
    <property type="match status" value="1"/>
</dbReference>
<dbReference type="InterPro" id="IPR003953">
    <property type="entry name" value="FAD-dep_OxRdtase_2_FAD-bd"/>
</dbReference>
<comment type="caution">
    <text evidence="6">The sequence shown here is derived from an EMBL/GenBank/DDBJ whole genome shotgun (WGS) entry which is preliminary data.</text>
</comment>
<dbReference type="InterPro" id="IPR027477">
    <property type="entry name" value="Succ_DH/fumarate_Rdtase_cat_sf"/>
</dbReference>
<evidence type="ECO:0000256" key="1">
    <source>
        <dbReference type="ARBA" id="ARBA00022630"/>
    </source>
</evidence>
<keyword evidence="2 4" id="KW-0274">FAD</keyword>
<evidence type="ECO:0000256" key="3">
    <source>
        <dbReference type="ARBA" id="ARBA00023002"/>
    </source>
</evidence>
<protein>
    <recommendedName>
        <fullName evidence="4">Fumarate reductase</fullName>
        <ecNumber evidence="4">1.3.1.6</ecNumber>
    </recommendedName>
</protein>
<dbReference type="InterPro" id="IPR010960">
    <property type="entry name" value="Flavocytochrome_c"/>
</dbReference>
<evidence type="ECO:0000256" key="4">
    <source>
        <dbReference type="RuleBase" id="RU366062"/>
    </source>
</evidence>
<evidence type="ECO:0000259" key="5">
    <source>
        <dbReference type="Pfam" id="PF00890"/>
    </source>
</evidence>
<feature type="domain" description="FAD-dependent oxidoreductase 2 FAD-binding" evidence="5">
    <location>
        <begin position="11"/>
        <end position="458"/>
    </location>
</feature>
<dbReference type="NCBIfam" id="TIGR01813">
    <property type="entry name" value="flavo_cyto_c"/>
    <property type="match status" value="1"/>
</dbReference>
<keyword evidence="1 4" id="KW-0285">Flavoprotein</keyword>
<comment type="similarity">
    <text evidence="4">Belongs to the FAD-dependent oxidoreductase 2 family. FRD/SDH subfamily.</text>
</comment>
<organism evidence="6 7">
    <name type="scientific">Sporothrix stenoceras</name>
    <dbReference type="NCBI Taxonomy" id="5173"/>
    <lineage>
        <taxon>Eukaryota</taxon>
        <taxon>Fungi</taxon>
        <taxon>Dikarya</taxon>
        <taxon>Ascomycota</taxon>
        <taxon>Pezizomycotina</taxon>
        <taxon>Sordariomycetes</taxon>
        <taxon>Sordariomycetidae</taxon>
        <taxon>Ophiostomatales</taxon>
        <taxon>Ophiostomataceae</taxon>
        <taxon>Sporothrix</taxon>
    </lineage>
</organism>
<dbReference type="PANTHER" id="PTHR43400">
    <property type="entry name" value="FUMARATE REDUCTASE"/>
    <property type="match status" value="1"/>
</dbReference>
<dbReference type="InterPro" id="IPR050315">
    <property type="entry name" value="FAD-oxidoreductase_2"/>
</dbReference>
<evidence type="ECO:0000313" key="6">
    <source>
        <dbReference type="EMBL" id="KAL1892915.1"/>
    </source>
</evidence>
<dbReference type="EMBL" id="JAWCUI010000041">
    <property type="protein sequence ID" value="KAL1892915.1"/>
    <property type="molecule type" value="Genomic_DNA"/>
</dbReference>
<accession>A0ABR3YWZ9</accession>
<name>A0ABR3YWZ9_9PEZI</name>
<evidence type="ECO:0000256" key="2">
    <source>
        <dbReference type="ARBA" id="ARBA00022827"/>
    </source>
</evidence>
<dbReference type="SUPFAM" id="SSF51905">
    <property type="entry name" value="FAD/NAD(P)-binding domain"/>
    <property type="match status" value="1"/>
</dbReference>
<sequence length="479" mass="50315">MAPSAQGRQTVIVIGSGLAGLSAASAALRSSITDVVLLERAAKPGGNSIKASSGINGAPTRFQQQSSRDLAFFSDTVRSAGGRISQGEPNSARRKRLISLLTERSAAAVHFLADDIGVDLTVVAQLGGHTVPRTHRGAGKTPPGADIVSKLVAVLQKNNRFHLKTGCEVTKLLTRTSDTTTVVGVEYRFDNQLFSIAGPVVFATGGFAGDGDGMLARYRPDLASLPSTNEPRPGMHGLLTSAGAQVVDMDSVQVHPTGFVDPLAPNSHVKFLAAEMLRGEGGILLYKGKRFVNELGTREHVSSTIMGLEPSSGPSRQWDVQVLLDPGACVAAASHVAFYIWKGLLSRMKVSELDEATRETIREYSQAAAGKTSDVFGRVAFGHWVLAGGTEDNDKEVCVGWVTPVTHFTMGGVVINDKSEVMTSTLDANEETAIPGLWAAGEVTGGIHGDNRLGGSSLLECVVFGCIAGEQASAKAVVR</sequence>
<evidence type="ECO:0000313" key="7">
    <source>
        <dbReference type="Proteomes" id="UP001583186"/>
    </source>
</evidence>
<dbReference type="PRINTS" id="PR00368">
    <property type="entry name" value="FADPNR"/>
</dbReference>
<comment type="function">
    <text evidence="4">Irreversibly catalyzes the reduction of fumarate to succinate.</text>
</comment>
<dbReference type="PANTHER" id="PTHR43400:SF12">
    <property type="entry name" value="FUMARATE REDUCTASE"/>
    <property type="match status" value="1"/>
</dbReference>
<gene>
    <name evidence="6" type="ORF">Sste5346_006808</name>
</gene>
<dbReference type="Proteomes" id="UP001583186">
    <property type="component" value="Unassembled WGS sequence"/>
</dbReference>
<dbReference type="Gene3D" id="3.90.700.10">
    <property type="entry name" value="Succinate dehydrogenase/fumarate reductase flavoprotein, catalytic domain"/>
    <property type="match status" value="1"/>
</dbReference>